<dbReference type="FunFam" id="3.40.640.10:FF:000012">
    <property type="entry name" value="alanine aminotransferase 2"/>
    <property type="match status" value="1"/>
</dbReference>
<dbReference type="InterPro" id="IPR015424">
    <property type="entry name" value="PyrdxlP-dep_Trfase"/>
</dbReference>
<comment type="similarity">
    <text evidence="7">Belongs to the class-I pyridoxal-phosphate-dependent aminotransferase family. Alanine aminotransferase subfamily.</text>
</comment>
<evidence type="ECO:0000313" key="12">
    <source>
        <dbReference type="Proteomes" id="UP000198287"/>
    </source>
</evidence>
<evidence type="ECO:0000256" key="6">
    <source>
        <dbReference type="ARBA" id="ARBA00025708"/>
    </source>
</evidence>
<dbReference type="PANTHER" id="PTHR11751:SF29">
    <property type="entry name" value="ALANINE TRANSAMINASE"/>
    <property type="match status" value="1"/>
</dbReference>
<evidence type="ECO:0000256" key="7">
    <source>
        <dbReference type="ARBA" id="ARBA00025785"/>
    </source>
</evidence>
<organism evidence="11 12">
    <name type="scientific">Folsomia candida</name>
    <name type="common">Springtail</name>
    <dbReference type="NCBI Taxonomy" id="158441"/>
    <lineage>
        <taxon>Eukaryota</taxon>
        <taxon>Metazoa</taxon>
        <taxon>Ecdysozoa</taxon>
        <taxon>Arthropoda</taxon>
        <taxon>Hexapoda</taxon>
        <taxon>Collembola</taxon>
        <taxon>Entomobryomorpha</taxon>
        <taxon>Isotomoidea</taxon>
        <taxon>Isotomidae</taxon>
        <taxon>Proisotominae</taxon>
        <taxon>Folsomia</taxon>
    </lineage>
</organism>
<sequence length="516" mass="56882">MVQETTMLERAVGPTEKGALTHNGDKGYFFRNKTLTTSTCNPYIKTFKAMEYAARGPVILRAMQIEAELRSGVKKPFRQVIKANLGDAHAMGQKPLSFVRQVLALVACPNLLETTHYFPDDVKLKARSILDQCRGGSVGAYTDSRGLEVVRKCVADYIERRDGIPSDPENIVVTAGASEGIRSCLKLFKGVEGEEKRSGVLVPVPEYPLYSATLGEYNIAKINYYLDESDGWGLSRVELERALTEGRKVAEPRAIVVINPGNPTGQVLTRSNMEQVIRFAYDERLVILADEVYQDNVYEDAEFVSFKKVLSQMPAPFNGVELVSFYSCSKGFVCECGLRGAYFECTNMDPEVKSILLATAAAKLCPTVLGQAAVACSVDPPRPGDPSYAAFRYEKDNILNGLGERARLVTEVFNSIPLVSCSPVQGALYAFPNVQLPQSAINAAIRLGQEPDVFYALELLEETGICVVPGSGIGQKEGTFHFRTTILPETSQLVDMLDRFKIFHLNFIKKYATLET</sequence>
<evidence type="ECO:0000256" key="8">
    <source>
        <dbReference type="ARBA" id="ARBA00026106"/>
    </source>
</evidence>
<dbReference type="InterPro" id="IPR045088">
    <property type="entry name" value="ALAT1/2-like"/>
</dbReference>
<dbReference type="CDD" id="cd00609">
    <property type="entry name" value="AAT_like"/>
    <property type="match status" value="1"/>
</dbReference>
<dbReference type="GO" id="GO:0030170">
    <property type="term" value="F:pyridoxal phosphate binding"/>
    <property type="evidence" value="ECO:0007669"/>
    <property type="project" value="InterPro"/>
</dbReference>
<evidence type="ECO:0000256" key="5">
    <source>
        <dbReference type="ARBA" id="ARBA00022898"/>
    </source>
</evidence>
<dbReference type="SUPFAM" id="SSF53383">
    <property type="entry name" value="PLP-dependent transferases"/>
    <property type="match status" value="1"/>
</dbReference>
<proteinExistence type="inferred from homology"/>
<evidence type="ECO:0000259" key="10">
    <source>
        <dbReference type="Pfam" id="PF00155"/>
    </source>
</evidence>
<evidence type="ECO:0000313" key="11">
    <source>
        <dbReference type="EMBL" id="OXA43850.1"/>
    </source>
</evidence>
<dbReference type="OMA" id="FGFECPP"/>
<dbReference type="UniPathway" id="UPA00528">
    <property type="reaction ID" value="UER00586"/>
</dbReference>
<dbReference type="Proteomes" id="UP000198287">
    <property type="component" value="Unassembled WGS sequence"/>
</dbReference>
<evidence type="ECO:0000256" key="9">
    <source>
        <dbReference type="ARBA" id="ARBA00047412"/>
    </source>
</evidence>
<dbReference type="Gene3D" id="3.40.640.10">
    <property type="entry name" value="Type I PLP-dependent aspartate aminotransferase-like (Major domain)"/>
    <property type="match status" value="1"/>
</dbReference>
<gene>
    <name evidence="11" type="ORF">Fcan01_21388</name>
</gene>
<accession>A0A226DFE3</accession>
<keyword evidence="4 11" id="KW-0808">Transferase</keyword>
<dbReference type="FunFam" id="3.90.1150.10:FF:000010">
    <property type="entry name" value="Alanine aminotransferase 2"/>
    <property type="match status" value="1"/>
</dbReference>
<comment type="cofactor">
    <cofactor evidence="1">
        <name>pyridoxal 5'-phosphate</name>
        <dbReference type="ChEBI" id="CHEBI:597326"/>
    </cofactor>
</comment>
<evidence type="ECO:0000256" key="4">
    <source>
        <dbReference type="ARBA" id="ARBA00022679"/>
    </source>
</evidence>
<reference evidence="11 12" key="1">
    <citation type="submission" date="2015-12" db="EMBL/GenBank/DDBJ databases">
        <title>The genome of Folsomia candida.</title>
        <authorList>
            <person name="Faddeeva A."/>
            <person name="Derks M.F."/>
            <person name="Anvar Y."/>
            <person name="Smit S."/>
            <person name="Van Straalen N."/>
            <person name="Roelofs D."/>
        </authorList>
    </citation>
    <scope>NUCLEOTIDE SEQUENCE [LARGE SCALE GENOMIC DNA]</scope>
    <source>
        <strain evidence="11 12">VU population</strain>
        <tissue evidence="11">Whole body</tissue>
    </source>
</reference>
<dbReference type="PANTHER" id="PTHR11751">
    <property type="entry name" value="ALANINE AMINOTRANSFERASE"/>
    <property type="match status" value="1"/>
</dbReference>
<dbReference type="AlphaFoldDB" id="A0A226DFE3"/>
<dbReference type="Gene3D" id="1.10.287.1970">
    <property type="match status" value="1"/>
</dbReference>
<keyword evidence="12" id="KW-1185">Reference proteome</keyword>
<evidence type="ECO:0000256" key="2">
    <source>
        <dbReference type="ARBA" id="ARBA00011738"/>
    </source>
</evidence>
<evidence type="ECO:0000256" key="1">
    <source>
        <dbReference type="ARBA" id="ARBA00001933"/>
    </source>
</evidence>
<dbReference type="Gene3D" id="3.90.1150.10">
    <property type="entry name" value="Aspartate Aminotransferase, domain 1"/>
    <property type="match status" value="1"/>
</dbReference>
<dbReference type="STRING" id="158441.A0A226DFE3"/>
<dbReference type="OrthoDB" id="1732682at2759"/>
<name>A0A226DFE3_FOLCA</name>
<feature type="domain" description="Aminotransferase class I/classII large" evidence="10">
    <location>
        <begin position="116"/>
        <end position="486"/>
    </location>
</feature>
<dbReference type="FunFam" id="1.10.287.1970:FF:000001">
    <property type="entry name" value="Alanine aminotransferase 2"/>
    <property type="match status" value="1"/>
</dbReference>
<protein>
    <recommendedName>
        <fullName evidence="8">alanine transaminase</fullName>
        <ecNumber evidence="8">2.6.1.2</ecNumber>
    </recommendedName>
</protein>
<dbReference type="GO" id="GO:0004021">
    <property type="term" value="F:L-alanine:2-oxoglutarate aminotransferase activity"/>
    <property type="evidence" value="ECO:0007669"/>
    <property type="project" value="UniProtKB-EC"/>
</dbReference>
<dbReference type="InterPro" id="IPR004839">
    <property type="entry name" value="Aminotransferase_I/II_large"/>
</dbReference>
<comment type="pathway">
    <text evidence="6">Amino-acid degradation; L-alanine degradation via transaminase pathway; pyruvate from L-alanine: step 1/1.</text>
</comment>
<evidence type="ECO:0000256" key="3">
    <source>
        <dbReference type="ARBA" id="ARBA00022576"/>
    </source>
</evidence>
<dbReference type="Pfam" id="PF00155">
    <property type="entry name" value="Aminotran_1_2"/>
    <property type="match status" value="1"/>
</dbReference>
<dbReference type="InterPro" id="IPR015421">
    <property type="entry name" value="PyrdxlP-dep_Trfase_major"/>
</dbReference>
<comment type="catalytic activity">
    <reaction evidence="9">
        <text>L-alanine + 2-oxoglutarate = pyruvate + L-glutamate</text>
        <dbReference type="Rhea" id="RHEA:19453"/>
        <dbReference type="ChEBI" id="CHEBI:15361"/>
        <dbReference type="ChEBI" id="CHEBI:16810"/>
        <dbReference type="ChEBI" id="CHEBI:29985"/>
        <dbReference type="ChEBI" id="CHEBI:57972"/>
        <dbReference type="EC" id="2.6.1.2"/>
    </reaction>
</comment>
<comment type="subunit">
    <text evidence="2">Homodimer.</text>
</comment>
<dbReference type="EMBL" id="LNIX01000021">
    <property type="protein sequence ID" value="OXA43850.1"/>
    <property type="molecule type" value="Genomic_DNA"/>
</dbReference>
<keyword evidence="5" id="KW-0663">Pyridoxal phosphate</keyword>
<comment type="caution">
    <text evidence="11">The sequence shown here is derived from an EMBL/GenBank/DDBJ whole genome shotgun (WGS) entry which is preliminary data.</text>
</comment>
<dbReference type="EC" id="2.6.1.2" evidence="8"/>
<dbReference type="GO" id="GO:0042853">
    <property type="term" value="P:L-alanine catabolic process"/>
    <property type="evidence" value="ECO:0007669"/>
    <property type="project" value="UniProtKB-UniPathway"/>
</dbReference>
<keyword evidence="3 11" id="KW-0032">Aminotransferase</keyword>
<dbReference type="InterPro" id="IPR015422">
    <property type="entry name" value="PyrdxlP-dep_Trfase_small"/>
</dbReference>